<sequence length="217" mass="24149">PLHHHPPPPHPPSLTRRCVKSHTRRPAVAQNKGPRLEGRNGEVWRRYLSGWTQERIAAEHGITQSRVSRIIAEVRESIPEEDRQAVATTVIERLDRVVAEATAILERDHPVVHQGRIVHDIVEYVRDEDGNISIGEDGNPLAAKVARLVDDSPKLQALDRILKADDARRRLLGLDAPRQTELSGTVTTTTVEPELLARLRERNARLVDPGDPGGTGD</sequence>
<gene>
    <name evidence="3" type="ORF">FOE67_16030</name>
</gene>
<name>A0A7W3T558_9ACTN</name>
<proteinExistence type="predicted"/>
<evidence type="ECO:0000259" key="2">
    <source>
        <dbReference type="Pfam" id="PF04545"/>
    </source>
</evidence>
<protein>
    <recommendedName>
        <fullName evidence="2">RNA polymerase sigma-70 region 4 domain-containing protein</fullName>
    </recommendedName>
</protein>
<dbReference type="AlphaFoldDB" id="A0A7W3T558"/>
<organism evidence="3 4">
    <name type="scientific">Streptomyces calidiresistens</name>
    <dbReference type="NCBI Taxonomy" id="1485586"/>
    <lineage>
        <taxon>Bacteria</taxon>
        <taxon>Bacillati</taxon>
        <taxon>Actinomycetota</taxon>
        <taxon>Actinomycetes</taxon>
        <taxon>Kitasatosporales</taxon>
        <taxon>Streptomycetaceae</taxon>
        <taxon>Streptomyces</taxon>
    </lineage>
</organism>
<dbReference type="EMBL" id="VKHS01000397">
    <property type="protein sequence ID" value="MBB0230983.1"/>
    <property type="molecule type" value="Genomic_DNA"/>
</dbReference>
<feature type="domain" description="RNA polymerase sigma-70 region 4" evidence="2">
    <location>
        <begin position="45"/>
        <end position="74"/>
    </location>
</feature>
<evidence type="ECO:0000313" key="4">
    <source>
        <dbReference type="Proteomes" id="UP000530234"/>
    </source>
</evidence>
<comment type="caution">
    <text evidence="3">The sequence shown here is derived from an EMBL/GenBank/DDBJ whole genome shotgun (WGS) entry which is preliminary data.</text>
</comment>
<reference evidence="4" key="1">
    <citation type="submission" date="2019-10" db="EMBL/GenBank/DDBJ databases">
        <title>Streptomyces sp. nov., a novel actinobacterium isolated from alkaline environment.</title>
        <authorList>
            <person name="Golinska P."/>
        </authorList>
    </citation>
    <scope>NUCLEOTIDE SEQUENCE [LARGE SCALE GENOMIC DNA]</scope>
    <source>
        <strain evidence="4">DSM 42108</strain>
    </source>
</reference>
<dbReference type="Pfam" id="PF04545">
    <property type="entry name" value="Sigma70_r4"/>
    <property type="match status" value="1"/>
</dbReference>
<evidence type="ECO:0000313" key="3">
    <source>
        <dbReference type="EMBL" id="MBB0230983.1"/>
    </source>
</evidence>
<dbReference type="Proteomes" id="UP000530234">
    <property type="component" value="Unassembled WGS sequence"/>
</dbReference>
<dbReference type="InterPro" id="IPR036388">
    <property type="entry name" value="WH-like_DNA-bd_sf"/>
</dbReference>
<feature type="non-terminal residue" evidence="3">
    <location>
        <position position="1"/>
    </location>
</feature>
<keyword evidence="4" id="KW-1185">Reference proteome</keyword>
<dbReference type="GO" id="GO:0006352">
    <property type="term" value="P:DNA-templated transcription initiation"/>
    <property type="evidence" value="ECO:0007669"/>
    <property type="project" value="InterPro"/>
</dbReference>
<evidence type="ECO:0000256" key="1">
    <source>
        <dbReference type="SAM" id="MobiDB-lite"/>
    </source>
</evidence>
<accession>A0A7W3T558</accession>
<dbReference type="InterPro" id="IPR007630">
    <property type="entry name" value="RNA_pol_sigma70_r4"/>
</dbReference>
<dbReference type="GO" id="GO:0003700">
    <property type="term" value="F:DNA-binding transcription factor activity"/>
    <property type="evidence" value="ECO:0007669"/>
    <property type="project" value="InterPro"/>
</dbReference>
<feature type="region of interest" description="Disordered" evidence="1">
    <location>
        <begin position="1"/>
        <end position="37"/>
    </location>
</feature>
<dbReference type="Gene3D" id="1.10.10.10">
    <property type="entry name" value="Winged helix-like DNA-binding domain superfamily/Winged helix DNA-binding domain"/>
    <property type="match status" value="1"/>
</dbReference>